<keyword evidence="4" id="KW-0597">Phosphoprotein</keyword>
<dbReference type="SMART" id="SM00387">
    <property type="entry name" value="HATPase_c"/>
    <property type="match status" value="1"/>
</dbReference>
<dbReference type="InterPro" id="IPR036890">
    <property type="entry name" value="HATPase_C_sf"/>
</dbReference>
<dbReference type="RefSeq" id="WP_106002447.1">
    <property type="nucleotide sequence ID" value="NZ_CP027527.1"/>
</dbReference>
<evidence type="ECO:0000256" key="8">
    <source>
        <dbReference type="ARBA" id="ARBA00022989"/>
    </source>
</evidence>
<feature type="domain" description="HAMP" evidence="13">
    <location>
        <begin position="186"/>
        <end position="237"/>
    </location>
</feature>
<dbReference type="InterPro" id="IPR005467">
    <property type="entry name" value="His_kinase_dom"/>
</dbReference>
<protein>
    <recommendedName>
        <fullName evidence="3">histidine kinase</fullName>
        <ecNumber evidence="3">2.7.13.3</ecNumber>
    </recommendedName>
</protein>
<evidence type="ECO:0000259" key="12">
    <source>
        <dbReference type="PROSITE" id="PS50109"/>
    </source>
</evidence>
<name>A4TZD6_9PROT</name>
<dbReference type="Gene3D" id="1.10.287.130">
    <property type="match status" value="1"/>
</dbReference>
<feature type="domain" description="Histidine kinase" evidence="12">
    <location>
        <begin position="245"/>
        <end position="441"/>
    </location>
</feature>
<keyword evidence="6 11" id="KW-0812">Transmembrane</keyword>
<dbReference type="AlphaFoldDB" id="A4TZD6"/>
<gene>
    <name evidence="14" type="ORF">MGR_3321</name>
</gene>
<evidence type="ECO:0000313" key="14">
    <source>
        <dbReference type="EMBL" id="CAM75993.1"/>
    </source>
</evidence>
<dbReference type="EC" id="2.7.13.3" evidence="3"/>
<evidence type="ECO:0000256" key="11">
    <source>
        <dbReference type="SAM" id="Phobius"/>
    </source>
</evidence>
<feature type="transmembrane region" description="Helical" evidence="11">
    <location>
        <begin position="164"/>
        <end position="185"/>
    </location>
</feature>
<organism evidence="14">
    <name type="scientific">Magnetospirillum gryphiswaldense</name>
    <dbReference type="NCBI Taxonomy" id="55518"/>
    <lineage>
        <taxon>Bacteria</taxon>
        <taxon>Pseudomonadati</taxon>
        <taxon>Pseudomonadota</taxon>
        <taxon>Alphaproteobacteria</taxon>
        <taxon>Rhodospirillales</taxon>
        <taxon>Rhodospirillaceae</taxon>
        <taxon>Magnetospirillum</taxon>
    </lineage>
</organism>
<accession>A4TZD6</accession>
<reference evidence="14" key="1">
    <citation type="journal article" date="2007" name="J. Bacteriol.">
        <title>Comparative genome analysis of four magnetotactic bacteria reveals a complex set of group-specific genes implicated in magnetosome biomineralization and function.</title>
        <authorList>
            <person name="Richter M."/>
            <person name="Kube M."/>
            <person name="Bazylinski D.A."/>
            <person name="Lombardot T."/>
            <person name="Gloeckner F.O."/>
            <person name="Reinhardt R."/>
            <person name="Schueler D."/>
        </authorList>
    </citation>
    <scope>NUCLEOTIDE SEQUENCE</scope>
    <source>
        <strain evidence="14">MSR-1</strain>
    </source>
</reference>
<dbReference type="InterPro" id="IPR004358">
    <property type="entry name" value="Sig_transdc_His_kin-like_C"/>
</dbReference>
<proteinExistence type="predicted"/>
<evidence type="ECO:0000256" key="3">
    <source>
        <dbReference type="ARBA" id="ARBA00012438"/>
    </source>
</evidence>
<dbReference type="Gene3D" id="3.30.565.10">
    <property type="entry name" value="Histidine kinase-like ATPase, C-terminal domain"/>
    <property type="match status" value="1"/>
</dbReference>
<keyword evidence="7 14" id="KW-0418">Kinase</keyword>
<dbReference type="PANTHER" id="PTHR45436">
    <property type="entry name" value="SENSOR HISTIDINE KINASE YKOH"/>
    <property type="match status" value="1"/>
</dbReference>
<dbReference type="PANTHER" id="PTHR45436:SF5">
    <property type="entry name" value="SENSOR HISTIDINE KINASE TRCS"/>
    <property type="match status" value="1"/>
</dbReference>
<dbReference type="PROSITE" id="PS50885">
    <property type="entry name" value="HAMP"/>
    <property type="match status" value="1"/>
</dbReference>
<evidence type="ECO:0000256" key="7">
    <source>
        <dbReference type="ARBA" id="ARBA00022777"/>
    </source>
</evidence>
<evidence type="ECO:0000256" key="6">
    <source>
        <dbReference type="ARBA" id="ARBA00022692"/>
    </source>
</evidence>
<dbReference type="SUPFAM" id="SSF55874">
    <property type="entry name" value="ATPase domain of HSP90 chaperone/DNA topoisomerase II/histidine kinase"/>
    <property type="match status" value="1"/>
</dbReference>
<dbReference type="PRINTS" id="PR00344">
    <property type="entry name" value="BCTRLSENSOR"/>
</dbReference>
<dbReference type="GO" id="GO:0004673">
    <property type="term" value="F:protein histidine kinase activity"/>
    <property type="evidence" value="ECO:0007669"/>
    <property type="project" value="UniProtKB-EC"/>
</dbReference>
<evidence type="ECO:0000256" key="9">
    <source>
        <dbReference type="ARBA" id="ARBA00023012"/>
    </source>
</evidence>
<keyword evidence="9" id="KW-0902">Two-component regulatory system</keyword>
<dbReference type="InterPro" id="IPR003594">
    <property type="entry name" value="HATPase_dom"/>
</dbReference>
<evidence type="ECO:0000259" key="13">
    <source>
        <dbReference type="PROSITE" id="PS50885"/>
    </source>
</evidence>
<dbReference type="GO" id="GO:0005886">
    <property type="term" value="C:plasma membrane"/>
    <property type="evidence" value="ECO:0007669"/>
    <property type="project" value="TreeGrafter"/>
</dbReference>
<comment type="subcellular location">
    <subcellularLocation>
        <location evidence="2">Membrane</location>
    </subcellularLocation>
</comment>
<keyword evidence="10 11" id="KW-0472">Membrane</keyword>
<dbReference type="PROSITE" id="PS50109">
    <property type="entry name" value="HIS_KIN"/>
    <property type="match status" value="1"/>
</dbReference>
<dbReference type="InterPro" id="IPR050428">
    <property type="entry name" value="TCS_sensor_his_kinase"/>
</dbReference>
<dbReference type="EMBL" id="CU459003">
    <property type="protein sequence ID" value="CAM75993.1"/>
    <property type="molecule type" value="Genomic_DNA"/>
</dbReference>
<evidence type="ECO:0000256" key="4">
    <source>
        <dbReference type="ARBA" id="ARBA00022553"/>
    </source>
</evidence>
<evidence type="ECO:0000256" key="2">
    <source>
        <dbReference type="ARBA" id="ARBA00004370"/>
    </source>
</evidence>
<keyword evidence="5" id="KW-0808">Transferase</keyword>
<keyword evidence="8 11" id="KW-1133">Transmembrane helix</keyword>
<dbReference type="InterPro" id="IPR003660">
    <property type="entry name" value="HAMP_dom"/>
</dbReference>
<dbReference type="GO" id="GO:0000160">
    <property type="term" value="P:phosphorelay signal transduction system"/>
    <property type="evidence" value="ECO:0007669"/>
    <property type="project" value="UniProtKB-KW"/>
</dbReference>
<sequence length="441" mass="46585">MSRPLPSLSGRLVAAALLWMLALLLIGGAVLAWAFRDSVEREFGQRLDAMLRAIIAGTEVMPDGALVVNRPLGDPRFDQIYSGWYWQVSSPGGRLLRSRSLWDQTLTTMPGGDEVFFHQHQGPKGENLLVAERDFLLPDGDGRVHVLIAADLAEVAAGARRFNLLLASALGLLGLGMAVAVLIQVRYGLGPLRRMMADLDAVGQGERPRLSGAYPREVAPLAAAMNAVLDKDAELIERARTHVGNLAHGLKTPLAVIGAEMAATPDAGVIKTQLDAMRRLIEHHLGRAAAVAGAGRNPGERVAVAPVASDIAAALAKIFAERGLDVRVTVPDAACFHGHAEDLAEMLGNLMENACKWARSRVWVSAEGIGDGVVIVVEDDGPGLSPQQAASAAGRGKRLDEMTEGWGLGLSIVADLVAVNGGTLDFGTSDLGGLAVRLHLP</sequence>
<evidence type="ECO:0000256" key="10">
    <source>
        <dbReference type="ARBA" id="ARBA00023136"/>
    </source>
</evidence>
<comment type="catalytic activity">
    <reaction evidence="1">
        <text>ATP + protein L-histidine = ADP + protein N-phospho-L-histidine.</text>
        <dbReference type="EC" id="2.7.13.3"/>
    </reaction>
</comment>
<dbReference type="Pfam" id="PF02518">
    <property type="entry name" value="HATPase_c"/>
    <property type="match status" value="1"/>
</dbReference>
<evidence type="ECO:0000256" key="5">
    <source>
        <dbReference type="ARBA" id="ARBA00022679"/>
    </source>
</evidence>
<evidence type="ECO:0000256" key="1">
    <source>
        <dbReference type="ARBA" id="ARBA00000085"/>
    </source>
</evidence>